<proteinExistence type="inferred from homology"/>
<dbReference type="EMBL" id="BJHW01000001">
    <property type="protein sequence ID" value="GDY51973.1"/>
    <property type="molecule type" value="Genomic_DNA"/>
</dbReference>
<evidence type="ECO:0000256" key="1">
    <source>
        <dbReference type="ARBA" id="ARBA00004651"/>
    </source>
</evidence>
<dbReference type="GO" id="GO:0005886">
    <property type="term" value="C:plasma membrane"/>
    <property type="evidence" value="ECO:0007669"/>
    <property type="project" value="UniProtKB-SubCell"/>
</dbReference>
<comment type="similarity">
    <text evidence="7">Belongs to the glycosyltransferase 87 family.</text>
</comment>
<reference evidence="9 10" key="1">
    <citation type="journal article" date="2020" name="Int. J. Syst. Evol. Microbiol.">
        <title>Reclassification of Streptomyces castelarensis and Streptomyces sporoclivatus as later heterotypic synonyms of Streptomyces antimycoticus.</title>
        <authorList>
            <person name="Komaki H."/>
            <person name="Tamura T."/>
        </authorList>
    </citation>
    <scope>NUCLEOTIDE SEQUENCE [LARGE SCALE GENOMIC DNA]</scope>
    <source>
        <strain evidence="9 10">NBRC 13459</strain>
    </source>
</reference>
<evidence type="ECO:0000313" key="10">
    <source>
        <dbReference type="Proteomes" id="UP000301309"/>
    </source>
</evidence>
<gene>
    <name evidence="9" type="ORF">SVIO_025960</name>
</gene>
<evidence type="ECO:0000313" key="9">
    <source>
        <dbReference type="EMBL" id="GDY51973.1"/>
    </source>
</evidence>
<sequence>MCAAALTALVVFLVAWYDVKSAQAVDKPLWMADLRVYLGAAHNLTRGDDPWALNAQGWSYLYPPPTPWLFVPLTKIGLNSAGLLYTVVNVALLGYVVWAVLRRLMPGSPRRVLLLTVTALPVCSWFGPVADSLLLGNVDLLIMGLVIADFVQLRSTKAHGVLIGIAIALKLQSGLFVVFMLLDRRLRPALTATATFLSVSLASLAVQPDLSRHYWSTVFPHLSERMGGAPQAIYSNSFLSALVRVTHDGTIARVIWIPLCAVVIVAGAVVMYRASRRDDEILAVVVCGLVSVSITSLAWVHYWVWIVPLAVFLLVRSVQRRSVPLACAALALAAVFHARTYRFADLLPLGMDGWLHDMSLVQQLETSLYALATLAVIPVCLYYLRQTPALKETADPEVRDESLLAGANGRT</sequence>
<protein>
    <recommendedName>
        <fullName evidence="11">DUF2029 domain-containing protein</fullName>
    </recommendedName>
</protein>
<feature type="transmembrane region" description="Helical" evidence="8">
    <location>
        <begin position="364"/>
        <end position="384"/>
    </location>
</feature>
<organism evidence="9 10">
    <name type="scientific">Streptomyces violaceusniger</name>
    <dbReference type="NCBI Taxonomy" id="68280"/>
    <lineage>
        <taxon>Bacteria</taxon>
        <taxon>Bacillati</taxon>
        <taxon>Actinomycetota</taxon>
        <taxon>Actinomycetes</taxon>
        <taxon>Kitasatosporales</taxon>
        <taxon>Streptomycetaceae</taxon>
        <taxon>Streptomyces</taxon>
        <taxon>Streptomyces violaceusniger group</taxon>
    </lineage>
</organism>
<comment type="caution">
    <text evidence="9">The sequence shown here is derived from an EMBL/GenBank/DDBJ whole genome shotgun (WGS) entry which is preliminary data.</text>
</comment>
<feature type="transmembrane region" description="Helical" evidence="8">
    <location>
        <begin position="112"/>
        <end position="128"/>
    </location>
</feature>
<dbReference type="InterPro" id="IPR018584">
    <property type="entry name" value="GT87"/>
</dbReference>
<evidence type="ECO:0000256" key="7">
    <source>
        <dbReference type="ARBA" id="ARBA00024033"/>
    </source>
</evidence>
<keyword evidence="2" id="KW-1003">Cell membrane</keyword>
<evidence type="ECO:0000256" key="2">
    <source>
        <dbReference type="ARBA" id="ARBA00022475"/>
    </source>
</evidence>
<accession>A0A4D4L1V5</accession>
<keyword evidence="6 8" id="KW-0472">Membrane</keyword>
<feature type="transmembrane region" description="Helical" evidence="8">
    <location>
        <begin position="281"/>
        <end position="314"/>
    </location>
</feature>
<feature type="transmembrane region" description="Helical" evidence="8">
    <location>
        <begin position="254"/>
        <end position="275"/>
    </location>
</feature>
<dbReference type="Pfam" id="PF09594">
    <property type="entry name" value="GT87"/>
    <property type="match status" value="1"/>
</dbReference>
<keyword evidence="3" id="KW-0808">Transferase</keyword>
<feature type="transmembrane region" description="Helical" evidence="8">
    <location>
        <begin position="323"/>
        <end position="344"/>
    </location>
</feature>
<dbReference type="GO" id="GO:0016758">
    <property type="term" value="F:hexosyltransferase activity"/>
    <property type="evidence" value="ECO:0007669"/>
    <property type="project" value="InterPro"/>
</dbReference>
<evidence type="ECO:0000256" key="4">
    <source>
        <dbReference type="ARBA" id="ARBA00022692"/>
    </source>
</evidence>
<keyword evidence="4 8" id="KW-0812">Transmembrane</keyword>
<evidence type="ECO:0000256" key="6">
    <source>
        <dbReference type="ARBA" id="ARBA00023136"/>
    </source>
</evidence>
<evidence type="ECO:0008006" key="11">
    <source>
        <dbReference type="Google" id="ProtNLM"/>
    </source>
</evidence>
<dbReference type="AlphaFoldDB" id="A0A4D4L1V5"/>
<evidence type="ECO:0000256" key="5">
    <source>
        <dbReference type="ARBA" id="ARBA00022989"/>
    </source>
</evidence>
<evidence type="ECO:0000256" key="3">
    <source>
        <dbReference type="ARBA" id="ARBA00022679"/>
    </source>
</evidence>
<keyword evidence="5 8" id="KW-1133">Transmembrane helix</keyword>
<keyword evidence="10" id="KW-1185">Reference proteome</keyword>
<comment type="subcellular location">
    <subcellularLocation>
        <location evidence="1">Cell membrane</location>
        <topology evidence="1">Multi-pass membrane protein</topology>
    </subcellularLocation>
</comment>
<evidence type="ECO:0000256" key="8">
    <source>
        <dbReference type="SAM" id="Phobius"/>
    </source>
</evidence>
<feature type="transmembrane region" description="Helical" evidence="8">
    <location>
        <begin position="160"/>
        <end position="182"/>
    </location>
</feature>
<dbReference type="Proteomes" id="UP000301309">
    <property type="component" value="Unassembled WGS sequence"/>
</dbReference>
<name>A0A4D4L1V5_STRVO</name>
<feature type="transmembrane region" description="Helical" evidence="8">
    <location>
        <begin position="76"/>
        <end position="100"/>
    </location>
</feature>